<dbReference type="InterPro" id="IPR027372">
    <property type="entry name" value="Phytase-like_dom"/>
</dbReference>
<protein>
    <submittedName>
        <fullName evidence="4">FxDxF family PEP-CTERM protein</fullName>
    </submittedName>
</protein>
<feature type="domain" description="Ice-binding protein C-terminal" evidence="2">
    <location>
        <begin position="428"/>
        <end position="452"/>
    </location>
</feature>
<reference evidence="4 5" key="1">
    <citation type="submission" date="2024-08" db="EMBL/GenBank/DDBJ databases">
        <authorList>
            <person name="Lu H."/>
        </authorList>
    </citation>
    <scope>NUCLEOTIDE SEQUENCE [LARGE SCALE GENOMIC DNA]</scope>
    <source>
        <strain evidence="4 5">DXS20W</strain>
    </source>
</reference>
<dbReference type="Pfam" id="PF07589">
    <property type="entry name" value="PEP-CTERM"/>
    <property type="match status" value="1"/>
</dbReference>
<evidence type="ECO:0000256" key="1">
    <source>
        <dbReference type="SAM" id="SignalP"/>
    </source>
</evidence>
<proteinExistence type="predicted"/>
<dbReference type="Proteomes" id="UP001606302">
    <property type="component" value="Unassembled WGS sequence"/>
</dbReference>
<evidence type="ECO:0000313" key="4">
    <source>
        <dbReference type="EMBL" id="MFG6464003.1"/>
    </source>
</evidence>
<dbReference type="PANTHER" id="PTHR37957:SF1">
    <property type="entry name" value="PHYTASE-LIKE DOMAIN-CONTAINING PROTEIN"/>
    <property type="match status" value="1"/>
</dbReference>
<gene>
    <name evidence="4" type="ORF">ACG04Q_20680</name>
</gene>
<dbReference type="EMBL" id="JBIGHX010000008">
    <property type="protein sequence ID" value="MFG6464003.1"/>
    <property type="molecule type" value="Genomic_DNA"/>
</dbReference>
<comment type="caution">
    <text evidence="4">The sequence shown here is derived from an EMBL/GenBank/DDBJ whole genome shotgun (WGS) entry which is preliminary data.</text>
</comment>
<dbReference type="Pfam" id="PF13449">
    <property type="entry name" value="Phytase-like"/>
    <property type="match status" value="1"/>
</dbReference>
<evidence type="ECO:0000259" key="3">
    <source>
        <dbReference type="Pfam" id="PF13449"/>
    </source>
</evidence>
<dbReference type="RefSeq" id="WP_394513260.1">
    <property type="nucleotide sequence ID" value="NZ_JBIGHX010000008.1"/>
</dbReference>
<dbReference type="PANTHER" id="PTHR37957">
    <property type="entry name" value="BLR7070 PROTEIN"/>
    <property type="match status" value="1"/>
</dbReference>
<organism evidence="4 5">
    <name type="scientific">Pelomonas lactea</name>
    <dbReference type="NCBI Taxonomy" id="3299030"/>
    <lineage>
        <taxon>Bacteria</taxon>
        <taxon>Pseudomonadati</taxon>
        <taxon>Pseudomonadota</taxon>
        <taxon>Betaproteobacteria</taxon>
        <taxon>Burkholderiales</taxon>
        <taxon>Sphaerotilaceae</taxon>
        <taxon>Roseateles</taxon>
    </lineage>
</organism>
<accession>A0ABW7GPY6</accession>
<feature type="signal peptide" evidence="1">
    <location>
        <begin position="1"/>
        <end position="25"/>
    </location>
</feature>
<sequence length="455" mass="48157">MTRFALRASLAATLAALSAAHTAHAASATLEGWALMPANTFAEGPTAGQFANSAGGNTLPLLNKQPVQGFSAVLAGPTAGTYYFMPDNGFGTKENSADALLRLYAVTPNFKTATGGTGTVSAANYNSGSAMGGFNAGSYITLSDPNNLLSLKIQADYKRYYNNAANPLVDSSIRNDRLLTGADLDIESVRKDKNGNLWFGDEFGPYLVKTNAKGEVLRREIGMTGVLSPQNEAVANGSALATLGRSSGFEGMAINPNGDRLYTLLEGTVTGDPAKTLRINAFDVTTEAYTGQQWNYKLDTAGTNIGDMTAINDHEFLIIERNGATATSGTPFKKIFQIDLNKVDASGNVIKTEVVDLMNIADPHDLNGDGSNAFTFPFTTIESVLILDANTLLVANDNNYPGVGGRNLGSDNTEFLKIHLNQALNVAPVPEPSTYALMLGGMGLVGFIARRRQRG</sequence>
<feature type="chain" id="PRO_5045812857" evidence="1">
    <location>
        <begin position="26"/>
        <end position="455"/>
    </location>
</feature>
<feature type="domain" description="Phytase-like" evidence="3">
    <location>
        <begin position="65"/>
        <end position="400"/>
    </location>
</feature>
<evidence type="ECO:0000313" key="5">
    <source>
        <dbReference type="Proteomes" id="UP001606302"/>
    </source>
</evidence>
<dbReference type="InterPro" id="IPR013424">
    <property type="entry name" value="Ice-binding_C"/>
</dbReference>
<dbReference type="NCBIfam" id="NF035944">
    <property type="entry name" value="PEPxxWA-CTERM"/>
    <property type="match status" value="1"/>
</dbReference>
<evidence type="ECO:0000259" key="2">
    <source>
        <dbReference type="Pfam" id="PF07589"/>
    </source>
</evidence>
<keyword evidence="1" id="KW-0732">Signal</keyword>
<dbReference type="NCBIfam" id="TIGR02595">
    <property type="entry name" value="PEP_CTERM"/>
    <property type="match status" value="1"/>
</dbReference>
<keyword evidence="5" id="KW-1185">Reference proteome</keyword>
<name>A0ABW7GPY6_9BURK</name>
<dbReference type="NCBIfam" id="NF038126">
    <property type="entry name" value="PEP_CTERM_FxDxF"/>
    <property type="match status" value="1"/>
</dbReference>